<dbReference type="GO" id="GO:0005739">
    <property type="term" value="C:mitochondrion"/>
    <property type="evidence" value="ECO:0007669"/>
    <property type="project" value="UniProtKB-SubCell"/>
</dbReference>
<dbReference type="GO" id="GO:0006282">
    <property type="term" value="P:regulation of DNA repair"/>
    <property type="evidence" value="ECO:0007669"/>
    <property type="project" value="TreeGrafter"/>
</dbReference>
<dbReference type="InterPro" id="IPR038765">
    <property type="entry name" value="Papain-like_cys_pep_sf"/>
</dbReference>
<dbReference type="GO" id="GO:0000122">
    <property type="term" value="P:negative regulation of transcription by RNA polymerase II"/>
    <property type="evidence" value="ECO:0007669"/>
    <property type="project" value="TreeGrafter"/>
</dbReference>
<protein>
    <submittedName>
        <fullName evidence="7">DHS-like NAD/FAD-binding domain-containing protein</fullName>
    </submittedName>
</protein>
<dbReference type="RefSeq" id="XP_041220096.1">
    <property type="nucleotide sequence ID" value="XM_041368084.1"/>
</dbReference>
<dbReference type="EMBL" id="JABBWK010000079">
    <property type="protein sequence ID" value="KAG1894520.1"/>
    <property type="molecule type" value="Genomic_DNA"/>
</dbReference>
<evidence type="ECO:0000256" key="3">
    <source>
        <dbReference type="ARBA" id="ARBA00022670"/>
    </source>
</evidence>
<dbReference type="PANTHER" id="PTHR11085">
    <property type="entry name" value="NAD-DEPENDENT PROTEIN DEACYLASE SIRTUIN-5, MITOCHONDRIAL-RELATED"/>
    <property type="match status" value="1"/>
</dbReference>
<dbReference type="GO" id="GO:0031934">
    <property type="term" value="C:mating-type region heterochromatin"/>
    <property type="evidence" value="ECO:0007669"/>
    <property type="project" value="TreeGrafter"/>
</dbReference>
<dbReference type="GeneID" id="64662382"/>
<evidence type="ECO:0000256" key="5">
    <source>
        <dbReference type="ARBA" id="ARBA00023128"/>
    </source>
</evidence>
<dbReference type="InterPro" id="IPR003000">
    <property type="entry name" value="Sirtuin"/>
</dbReference>
<organism evidence="7 8">
    <name type="scientific">Suillus fuscotomentosus</name>
    <dbReference type="NCBI Taxonomy" id="1912939"/>
    <lineage>
        <taxon>Eukaryota</taxon>
        <taxon>Fungi</taxon>
        <taxon>Dikarya</taxon>
        <taxon>Basidiomycota</taxon>
        <taxon>Agaricomycotina</taxon>
        <taxon>Agaricomycetes</taxon>
        <taxon>Agaricomycetidae</taxon>
        <taxon>Boletales</taxon>
        <taxon>Suillineae</taxon>
        <taxon>Suillaceae</taxon>
        <taxon>Suillus</taxon>
    </lineage>
</organism>
<name>A0AAD4DV76_9AGAM</name>
<dbReference type="InterPro" id="IPR029035">
    <property type="entry name" value="DHS-like_NAD/FAD-binding_dom"/>
</dbReference>
<dbReference type="GO" id="GO:0070403">
    <property type="term" value="F:NAD+ binding"/>
    <property type="evidence" value="ECO:0007669"/>
    <property type="project" value="InterPro"/>
</dbReference>
<dbReference type="AlphaFoldDB" id="A0AAD4DV76"/>
<keyword evidence="3" id="KW-0645">Protease</keyword>
<dbReference type="GO" id="GO:0008234">
    <property type="term" value="F:cysteine-type peptidase activity"/>
    <property type="evidence" value="ECO:0007669"/>
    <property type="project" value="InterPro"/>
</dbReference>
<dbReference type="PANTHER" id="PTHR11085:SF15">
    <property type="entry name" value="NAD-DEPENDENT HISTONE DEACETYLASE HST4"/>
    <property type="match status" value="1"/>
</dbReference>
<sequence>MLDSRCWAFPLCGGSPSHWVLGWVDWSAHEIGFFDSLGIHPTWAQKNLQHAAAGLEHWLKYETYPEIKSFEHRFKDWKIVHHTPPDDQKQKDSWSCGLFVMMAMDGLSNLNFSHVHRSNLELTKAFALKTIMKVSPVIQQRRSRKDRVPPASVDHAESSSSSFINIAQNNFVSKISGGEEVQKVLDIILHAKNLIVICGPEVSVPAASEFPIHPFESLLPIIWQEPTKSSLVFQTMMHHLKRTPIKNLLYQAIHSLDRRGNLLRVYTQNIDAMEKNTGLLSFGVPKSFQIGTPDCPRCIPLLGRLDQMSCTSCDNVAPSAIFLDQSLSDGLPICTDCPTFTHSFGHHGIRRPNIVVCKEEQPNLNSVLAHDENLVDVVLAVGVHPIPHSNLSGITKQITQAAHSRAQEGIPTSILLNLDTSALERTGIQDLFQVSLALDLQEFFGSIILAAHQDAIHNPASNTMLIPKSLVLNEEGKEEEGDGEDDDGNNHKLLLTLTPWYFPDF</sequence>
<comment type="caution">
    <text evidence="7">The sequence shown here is derived from an EMBL/GenBank/DDBJ whole genome shotgun (WGS) entry which is preliminary data.</text>
</comment>
<evidence type="ECO:0000256" key="1">
    <source>
        <dbReference type="ARBA" id="ARBA00004173"/>
    </source>
</evidence>
<dbReference type="GO" id="GO:0031508">
    <property type="term" value="P:pericentric heterochromatin formation"/>
    <property type="evidence" value="ECO:0007669"/>
    <property type="project" value="TreeGrafter"/>
</dbReference>
<dbReference type="GO" id="GO:0006508">
    <property type="term" value="P:proteolysis"/>
    <property type="evidence" value="ECO:0007669"/>
    <property type="project" value="UniProtKB-KW"/>
</dbReference>
<evidence type="ECO:0000313" key="8">
    <source>
        <dbReference type="Proteomes" id="UP001195769"/>
    </source>
</evidence>
<dbReference type="Proteomes" id="UP001195769">
    <property type="component" value="Unassembled WGS sequence"/>
</dbReference>
<evidence type="ECO:0000256" key="2">
    <source>
        <dbReference type="ARBA" id="ARBA00005234"/>
    </source>
</evidence>
<evidence type="ECO:0000256" key="4">
    <source>
        <dbReference type="ARBA" id="ARBA00022801"/>
    </source>
</evidence>
<dbReference type="InterPro" id="IPR050134">
    <property type="entry name" value="NAD-dep_sirtuin_deacylases"/>
</dbReference>
<feature type="domain" description="Ubiquitin-like protease family profile" evidence="6">
    <location>
        <begin position="9"/>
        <end position="108"/>
    </location>
</feature>
<dbReference type="SUPFAM" id="SSF54001">
    <property type="entry name" value="Cysteine proteinases"/>
    <property type="match status" value="1"/>
</dbReference>
<comment type="subcellular location">
    <subcellularLocation>
        <location evidence="1">Mitochondrion</location>
    </subcellularLocation>
</comment>
<accession>A0AAD4DV76</accession>
<dbReference type="GO" id="GO:0019783">
    <property type="term" value="F:ubiquitin-like protein peptidase activity"/>
    <property type="evidence" value="ECO:0007669"/>
    <property type="project" value="UniProtKB-ARBA"/>
</dbReference>
<keyword evidence="8" id="KW-1185">Reference proteome</keyword>
<dbReference type="Gene3D" id="3.40.50.1220">
    <property type="entry name" value="TPP-binding domain"/>
    <property type="match status" value="1"/>
</dbReference>
<comment type="similarity">
    <text evidence="2">Belongs to the peptidase C48 family.</text>
</comment>
<keyword evidence="5" id="KW-0496">Mitochondrion</keyword>
<dbReference type="GO" id="GO:1990414">
    <property type="term" value="P:replication-born double-strand break repair via sister chromatid exchange"/>
    <property type="evidence" value="ECO:0007669"/>
    <property type="project" value="TreeGrafter"/>
</dbReference>
<dbReference type="InterPro" id="IPR003653">
    <property type="entry name" value="Peptidase_C48_C"/>
</dbReference>
<gene>
    <name evidence="7" type="ORF">F5891DRAFT_1195218</name>
</gene>
<dbReference type="SUPFAM" id="SSF52467">
    <property type="entry name" value="DHS-like NAD/FAD-binding domain"/>
    <property type="match status" value="1"/>
</dbReference>
<keyword evidence="4" id="KW-0378">Hydrolase</keyword>
<reference evidence="7" key="1">
    <citation type="journal article" date="2020" name="New Phytol.">
        <title>Comparative genomics reveals dynamic genome evolution in host specialist ectomycorrhizal fungi.</title>
        <authorList>
            <person name="Lofgren L.A."/>
            <person name="Nguyen N.H."/>
            <person name="Vilgalys R."/>
            <person name="Ruytinx J."/>
            <person name="Liao H.L."/>
            <person name="Branco S."/>
            <person name="Kuo A."/>
            <person name="LaButti K."/>
            <person name="Lipzen A."/>
            <person name="Andreopoulos W."/>
            <person name="Pangilinan J."/>
            <person name="Riley R."/>
            <person name="Hundley H."/>
            <person name="Na H."/>
            <person name="Barry K."/>
            <person name="Grigoriev I.V."/>
            <person name="Stajich J.E."/>
            <person name="Kennedy P.G."/>
        </authorList>
    </citation>
    <scope>NUCLEOTIDE SEQUENCE</scope>
    <source>
        <strain evidence="7">FC203</strain>
    </source>
</reference>
<dbReference type="Gene3D" id="3.40.395.10">
    <property type="entry name" value="Adenoviral Proteinase, Chain A"/>
    <property type="match status" value="1"/>
</dbReference>
<evidence type="ECO:0000259" key="6">
    <source>
        <dbReference type="Pfam" id="PF02902"/>
    </source>
</evidence>
<dbReference type="GO" id="GO:0017136">
    <property type="term" value="F:histone deacetylase activity, NAD-dependent"/>
    <property type="evidence" value="ECO:0007669"/>
    <property type="project" value="TreeGrafter"/>
</dbReference>
<dbReference type="GO" id="GO:0005634">
    <property type="term" value="C:nucleus"/>
    <property type="evidence" value="ECO:0007669"/>
    <property type="project" value="TreeGrafter"/>
</dbReference>
<dbReference type="Pfam" id="PF02902">
    <property type="entry name" value="Peptidase_C48"/>
    <property type="match status" value="1"/>
</dbReference>
<proteinExistence type="inferred from homology"/>
<dbReference type="Pfam" id="PF02146">
    <property type="entry name" value="SIR2"/>
    <property type="match status" value="1"/>
</dbReference>
<evidence type="ECO:0000313" key="7">
    <source>
        <dbReference type="EMBL" id="KAG1894520.1"/>
    </source>
</evidence>